<evidence type="ECO:0000256" key="4">
    <source>
        <dbReference type="ARBA" id="ARBA00023163"/>
    </source>
</evidence>
<dbReference type="EMBL" id="QQAY01000005">
    <property type="protein sequence ID" value="RDI42256.1"/>
    <property type="molecule type" value="Genomic_DNA"/>
</dbReference>
<evidence type="ECO:0000256" key="2">
    <source>
        <dbReference type="ARBA" id="ARBA00023015"/>
    </source>
</evidence>
<comment type="caution">
    <text evidence="6">The sequence shown here is derived from an EMBL/GenBank/DDBJ whole genome shotgun (WGS) entry which is preliminary data.</text>
</comment>
<dbReference type="PANTHER" id="PTHR30126">
    <property type="entry name" value="HTH-TYPE TRANSCRIPTIONAL REGULATOR"/>
    <property type="match status" value="1"/>
</dbReference>
<dbReference type="Gene3D" id="1.10.10.10">
    <property type="entry name" value="Winged helix-like DNA-binding domain superfamily/Winged helix DNA-binding domain"/>
    <property type="match status" value="1"/>
</dbReference>
<evidence type="ECO:0000256" key="3">
    <source>
        <dbReference type="ARBA" id="ARBA00023125"/>
    </source>
</evidence>
<dbReference type="AlphaFoldDB" id="A0A370GGA2"/>
<comment type="similarity">
    <text evidence="1">Belongs to the LysR transcriptional regulatory family.</text>
</comment>
<dbReference type="Pfam" id="PF00126">
    <property type="entry name" value="HTH_1"/>
    <property type="match status" value="1"/>
</dbReference>
<dbReference type="GO" id="GO:0000976">
    <property type="term" value="F:transcription cis-regulatory region binding"/>
    <property type="evidence" value="ECO:0007669"/>
    <property type="project" value="TreeGrafter"/>
</dbReference>
<accession>A0A370GGA2</accession>
<reference evidence="6 7" key="1">
    <citation type="submission" date="2018-07" db="EMBL/GenBank/DDBJ databases">
        <title>Genomic Encyclopedia of Type Strains, Phase IV (KMG-IV): sequencing the most valuable type-strain genomes for metagenomic binning, comparative biology and taxonomic classification.</title>
        <authorList>
            <person name="Goeker M."/>
        </authorList>
    </citation>
    <scope>NUCLEOTIDE SEQUENCE [LARGE SCALE GENOMIC DNA]</scope>
    <source>
        <strain evidence="6 7">DSM 25281</strain>
    </source>
</reference>
<dbReference type="Gene3D" id="3.40.190.290">
    <property type="match status" value="1"/>
</dbReference>
<keyword evidence="2" id="KW-0805">Transcription regulation</keyword>
<dbReference type="InterPro" id="IPR036388">
    <property type="entry name" value="WH-like_DNA-bd_sf"/>
</dbReference>
<organism evidence="6 7">
    <name type="scientific">Falsibacillus pallidus</name>
    <dbReference type="NCBI Taxonomy" id="493781"/>
    <lineage>
        <taxon>Bacteria</taxon>
        <taxon>Bacillati</taxon>
        <taxon>Bacillota</taxon>
        <taxon>Bacilli</taxon>
        <taxon>Bacillales</taxon>
        <taxon>Bacillaceae</taxon>
        <taxon>Falsibacillus</taxon>
    </lineage>
</organism>
<gene>
    <name evidence="6" type="ORF">DFR59_10595</name>
</gene>
<dbReference type="SUPFAM" id="SSF53850">
    <property type="entry name" value="Periplasmic binding protein-like II"/>
    <property type="match status" value="1"/>
</dbReference>
<evidence type="ECO:0000256" key="1">
    <source>
        <dbReference type="ARBA" id="ARBA00009437"/>
    </source>
</evidence>
<protein>
    <submittedName>
        <fullName evidence="6">DNA-binding transcriptional LysR family regulator</fullName>
    </submittedName>
</protein>
<dbReference type="PROSITE" id="PS50931">
    <property type="entry name" value="HTH_LYSR"/>
    <property type="match status" value="1"/>
</dbReference>
<name>A0A370GGA2_9BACI</name>
<dbReference type="GO" id="GO:0003700">
    <property type="term" value="F:DNA-binding transcription factor activity"/>
    <property type="evidence" value="ECO:0007669"/>
    <property type="project" value="InterPro"/>
</dbReference>
<keyword evidence="3 6" id="KW-0238">DNA-binding</keyword>
<dbReference type="InterPro" id="IPR036390">
    <property type="entry name" value="WH_DNA-bd_sf"/>
</dbReference>
<dbReference type="FunFam" id="1.10.10.10:FF:000001">
    <property type="entry name" value="LysR family transcriptional regulator"/>
    <property type="match status" value="1"/>
</dbReference>
<dbReference type="InterPro" id="IPR005119">
    <property type="entry name" value="LysR_subst-bd"/>
</dbReference>
<dbReference type="PANTHER" id="PTHR30126:SF39">
    <property type="entry name" value="HTH-TYPE TRANSCRIPTIONAL REGULATOR CYSL"/>
    <property type="match status" value="1"/>
</dbReference>
<keyword evidence="4" id="KW-0804">Transcription</keyword>
<evidence type="ECO:0000259" key="5">
    <source>
        <dbReference type="PROSITE" id="PS50931"/>
    </source>
</evidence>
<dbReference type="Proteomes" id="UP000255326">
    <property type="component" value="Unassembled WGS sequence"/>
</dbReference>
<keyword evidence="7" id="KW-1185">Reference proteome</keyword>
<dbReference type="InterPro" id="IPR000847">
    <property type="entry name" value="LysR_HTH_N"/>
</dbReference>
<dbReference type="PRINTS" id="PR00039">
    <property type="entry name" value="HTHLYSR"/>
</dbReference>
<evidence type="ECO:0000313" key="6">
    <source>
        <dbReference type="EMBL" id="RDI42256.1"/>
    </source>
</evidence>
<feature type="domain" description="HTH lysR-type" evidence="5">
    <location>
        <begin position="1"/>
        <end position="57"/>
    </location>
</feature>
<dbReference type="CDD" id="cd08420">
    <property type="entry name" value="PBP2_CysL_like"/>
    <property type="match status" value="1"/>
</dbReference>
<dbReference type="RefSeq" id="WP_114745645.1">
    <property type="nucleotide sequence ID" value="NZ_QQAY01000005.1"/>
</dbReference>
<dbReference type="SUPFAM" id="SSF46785">
    <property type="entry name" value="Winged helix' DNA-binding domain"/>
    <property type="match status" value="1"/>
</dbReference>
<proteinExistence type="inferred from homology"/>
<evidence type="ECO:0000313" key="7">
    <source>
        <dbReference type="Proteomes" id="UP000255326"/>
    </source>
</evidence>
<dbReference type="OrthoDB" id="9785745at2"/>
<sequence length="299" mass="33495">MEQKYLVFLTAARERSFSKAAETLFMTQPAVSQYISGLEKELGAALLIRQTKNIKLTKAGEILKDYVLEMKELHENMNRAIQSVLNEPRGELRIGASYTFGEYILPHTISDLLVKYPNVHPSITIGNTAEIADRVLANKLDIGVIEGQKVHKELSLEKLSNDEMYLIAGKNHPLAKKKTPIEMEDLANERWIVREKGSGTREAVDQCLSKHNLKPVDMMEFGSTQIIKESVEAGLGITLLSKWAIRKEVDAGVLKIIDCEDTPVVRDFSIIKQWESGGSKTIEVFSEVLRGYFGGESTK</sequence>
<dbReference type="Pfam" id="PF03466">
    <property type="entry name" value="LysR_substrate"/>
    <property type="match status" value="1"/>
</dbReference>